<comment type="subcellular location">
    <subcellularLocation>
        <location evidence="2">Cytoplasm</location>
    </subcellularLocation>
</comment>
<feature type="domain" description="Acylamino-acid-releasing enzyme N-terminal" evidence="11">
    <location>
        <begin position="53"/>
        <end position="459"/>
    </location>
</feature>
<dbReference type="PANTHER" id="PTHR42776:SF4">
    <property type="entry name" value="ACYLAMINO-ACID-RELEASING ENZYME"/>
    <property type="match status" value="1"/>
</dbReference>
<dbReference type="RefSeq" id="XP_032050178.1">
    <property type="nucleotide sequence ID" value="XM_032194287.1"/>
</dbReference>
<dbReference type="FunFam" id="3.40.50.1820:FF:000043">
    <property type="entry name" value="acylamino-acid-releasing enzyme"/>
    <property type="match status" value="1"/>
</dbReference>
<evidence type="ECO:0000256" key="7">
    <source>
        <dbReference type="ARBA" id="ARBA00022490"/>
    </source>
</evidence>
<reference evidence="13" key="1">
    <citation type="submission" date="2025-08" db="UniProtKB">
        <authorList>
            <consortium name="RefSeq"/>
        </authorList>
    </citation>
    <scope>IDENTIFICATION</scope>
    <source>
        <tissue evidence="13">Lung</tissue>
    </source>
</reference>
<comment type="catalytic activity">
    <reaction evidence="1">
        <text>Cleavage of an N-acetyl or N-formyl amino acid from the N-terminus of a polypeptide.</text>
        <dbReference type="EC" id="3.4.19.1"/>
    </reaction>
</comment>
<protein>
    <recommendedName>
        <fullName evidence="6">Acylamino-acid-releasing enzyme</fullName>
        <ecNumber evidence="5">3.4.19.1</ecNumber>
    </recommendedName>
</protein>
<dbReference type="AlphaFoldDB" id="A0A6J3DLE0"/>
<dbReference type="PANTHER" id="PTHR42776">
    <property type="entry name" value="SERINE PEPTIDASE S9 FAMILY MEMBER"/>
    <property type="match status" value="1"/>
</dbReference>
<dbReference type="InterPro" id="IPR011042">
    <property type="entry name" value="6-blade_b-propeller_TolB-like"/>
</dbReference>
<comment type="similarity">
    <text evidence="3">Belongs to the peptidase S9C family.</text>
</comment>
<dbReference type="InterPro" id="IPR001375">
    <property type="entry name" value="Peptidase_S9_cat"/>
</dbReference>
<evidence type="ECO:0000256" key="8">
    <source>
        <dbReference type="ARBA" id="ARBA00022801"/>
    </source>
</evidence>
<proteinExistence type="inferred from homology"/>
<evidence type="ECO:0000313" key="13">
    <source>
        <dbReference type="RefSeq" id="XP_032050178.1"/>
    </source>
</evidence>
<sequence length="743" mass="81400">MASGSRWGTESPGEPAEGLQSHPGSCYQELSRFPAITRTALGAAGGGQAFLLYTECTQPDLRRRRLLRFSRHYSLQRADGGLTASRAALSAEIRHQLLSQDSPSGQRRAVLARCPLQGHEVLEVWDGGGRSHGVDLTALGKHGRVYTEGPFACLAWSRSETRLLYVAERSQPRPPKPSPWLVPGAARPAEEEEEEEEQFVYREDWGETLSTCSVPVLCVLDIEGSSVSVLEGVPEHVSPGQALWSPDDTSVVFVGWWHEPFRLGLSACSNRRSGIFHLEVASRRCELLSAQPRAACLPRLSPDGRRLLYLEGAVGGPHRQCLQLRMFPHWGLAPQLTWQTRQTVTVLDVVQEPMGGESHAATFTGIYATELPPRCWAADSRRALLGTPQRSRTDLLLVDTEAATVTNLTAGSPEGCWELLTIQWDLLVATCSAPHRPPRLVVAELPPLGQELSLRWVTVEDAPTVPSITWKTLMVRPPCGGQSSAPRGTQPFEALLLSPPGSKAPHPLVVCPHGGPHAVFDARWRPSMAALCRLGFAVLLVNYRGSLGFGQASIESLLSHVGEQDVADTQLAVEQALHSEPLDPHRLALLAGSHGAFIALHLLAREPKRYQACALRNPVSNLPALLGTSDIPDWRYVSLGLPYSFERVPCAEDVATMLQRSPIAQVHRVQTPVLLCVGARDRRVSPTQALELYRVLRARGVPARLLWYPEGGHALAGTETEADVFGNCARWFLQHLRQPRHSP</sequence>
<dbReference type="GO" id="GO:0004252">
    <property type="term" value="F:serine-type endopeptidase activity"/>
    <property type="evidence" value="ECO:0007669"/>
    <property type="project" value="TreeGrafter"/>
</dbReference>
<comment type="subunit">
    <text evidence="4">Homotetramer.</text>
</comment>
<evidence type="ECO:0000259" key="10">
    <source>
        <dbReference type="Pfam" id="PF00326"/>
    </source>
</evidence>
<dbReference type="InParanoid" id="A0A6J3DLE0"/>
<dbReference type="Gene3D" id="3.40.50.1820">
    <property type="entry name" value="alpha/beta hydrolase"/>
    <property type="match status" value="1"/>
</dbReference>
<evidence type="ECO:0000259" key="11">
    <source>
        <dbReference type="Pfam" id="PF19283"/>
    </source>
</evidence>
<name>A0A6J3DLE0_AYTFU</name>
<dbReference type="GO" id="GO:0008242">
    <property type="term" value="F:omega peptidase activity"/>
    <property type="evidence" value="ECO:0007669"/>
    <property type="project" value="UniProtKB-EC"/>
</dbReference>
<evidence type="ECO:0000256" key="9">
    <source>
        <dbReference type="SAM" id="MobiDB-lite"/>
    </source>
</evidence>
<keyword evidence="12" id="KW-1185">Reference proteome</keyword>
<dbReference type="SUPFAM" id="SSF82171">
    <property type="entry name" value="DPP6 N-terminal domain-like"/>
    <property type="match status" value="1"/>
</dbReference>
<dbReference type="Proteomes" id="UP000504639">
    <property type="component" value="Chromosome 10"/>
</dbReference>
<dbReference type="SUPFAM" id="SSF53474">
    <property type="entry name" value="alpha/beta-Hydrolases"/>
    <property type="match status" value="1"/>
</dbReference>
<dbReference type="FunFam" id="2.120.10.30:FF:000189">
    <property type="entry name" value="Acylaminoacyl-peptide hydrolase"/>
    <property type="match status" value="1"/>
</dbReference>
<dbReference type="Pfam" id="PF00326">
    <property type="entry name" value="Peptidase_S9"/>
    <property type="match status" value="1"/>
</dbReference>
<feature type="region of interest" description="Disordered" evidence="9">
    <location>
        <begin position="169"/>
        <end position="195"/>
    </location>
</feature>
<evidence type="ECO:0000313" key="12">
    <source>
        <dbReference type="Proteomes" id="UP000504639"/>
    </source>
</evidence>
<organism evidence="12 13">
    <name type="scientific">Aythya fuligula</name>
    <name type="common">Tufted duck</name>
    <name type="synonym">Anas fuligula</name>
    <dbReference type="NCBI Taxonomy" id="219594"/>
    <lineage>
        <taxon>Eukaryota</taxon>
        <taxon>Metazoa</taxon>
        <taxon>Chordata</taxon>
        <taxon>Craniata</taxon>
        <taxon>Vertebrata</taxon>
        <taxon>Euteleostomi</taxon>
        <taxon>Archelosauria</taxon>
        <taxon>Archosauria</taxon>
        <taxon>Dinosauria</taxon>
        <taxon>Saurischia</taxon>
        <taxon>Theropoda</taxon>
        <taxon>Coelurosauria</taxon>
        <taxon>Aves</taxon>
        <taxon>Neognathae</taxon>
        <taxon>Galloanserae</taxon>
        <taxon>Anseriformes</taxon>
        <taxon>Anatidae</taxon>
        <taxon>Aythyinae</taxon>
        <taxon>Aythya</taxon>
    </lineage>
</organism>
<feature type="domain" description="Peptidase S9 prolyl oligopeptidase catalytic" evidence="10">
    <location>
        <begin position="528"/>
        <end position="737"/>
    </location>
</feature>
<evidence type="ECO:0000256" key="6">
    <source>
        <dbReference type="ARBA" id="ARBA00018421"/>
    </source>
</evidence>
<evidence type="ECO:0000256" key="1">
    <source>
        <dbReference type="ARBA" id="ARBA00000721"/>
    </source>
</evidence>
<evidence type="ECO:0000256" key="3">
    <source>
        <dbReference type="ARBA" id="ARBA00010040"/>
    </source>
</evidence>
<accession>A0A6J3DLE0</accession>
<dbReference type="Gene3D" id="2.120.10.30">
    <property type="entry name" value="TolB, C-terminal domain"/>
    <property type="match status" value="1"/>
</dbReference>
<dbReference type="InterPro" id="IPR029058">
    <property type="entry name" value="AB_hydrolase_fold"/>
</dbReference>
<evidence type="ECO:0000256" key="5">
    <source>
        <dbReference type="ARBA" id="ARBA00012917"/>
    </source>
</evidence>
<dbReference type="KEGG" id="aful:116493144"/>
<dbReference type="GO" id="GO:0006508">
    <property type="term" value="P:proteolysis"/>
    <property type="evidence" value="ECO:0007669"/>
    <property type="project" value="InterPro"/>
</dbReference>
<dbReference type="CTD" id="327"/>
<feature type="region of interest" description="Disordered" evidence="9">
    <location>
        <begin position="1"/>
        <end position="23"/>
    </location>
</feature>
<evidence type="ECO:0000256" key="2">
    <source>
        <dbReference type="ARBA" id="ARBA00004496"/>
    </source>
</evidence>
<dbReference type="EC" id="3.4.19.1" evidence="5"/>
<keyword evidence="8" id="KW-0378">Hydrolase</keyword>
<evidence type="ECO:0000256" key="4">
    <source>
        <dbReference type="ARBA" id="ARBA00011881"/>
    </source>
</evidence>
<dbReference type="GO" id="GO:0005737">
    <property type="term" value="C:cytoplasm"/>
    <property type="evidence" value="ECO:0007669"/>
    <property type="project" value="UniProtKB-SubCell"/>
</dbReference>
<dbReference type="InterPro" id="IPR045550">
    <property type="entry name" value="AARE_N"/>
</dbReference>
<dbReference type="GeneID" id="116493144"/>
<keyword evidence="7" id="KW-0963">Cytoplasm</keyword>
<gene>
    <name evidence="13" type="primary">APEH</name>
</gene>
<dbReference type="Pfam" id="PF19283">
    <property type="entry name" value="APEH_N"/>
    <property type="match status" value="1"/>
</dbReference>